<dbReference type="GO" id="GO:0005634">
    <property type="term" value="C:nucleus"/>
    <property type="evidence" value="ECO:0007669"/>
    <property type="project" value="TreeGrafter"/>
</dbReference>
<dbReference type="Gene3D" id="3.30.160.60">
    <property type="entry name" value="Classic Zinc Finger"/>
    <property type="match status" value="2"/>
</dbReference>
<sequence>MANGKQMFLCSGSQLPAKTAPTFSNTHHPSSFISTELKPIQEPHGLWSKQNVIAGRANTCPCHSLLDAGAAMESALPEKRCVEDGKASQQQEKLSTPMEENPRGEPECPGGMGNENGTEEEREKEGADQEEEEDGEPCANSTAHSETNTGQMNGDAETPTSDTSPKTPSKSPSANRTGRRNQEMKDRSSFICPLCDKNCQTQHHLTMHIRQHNTEIGGNDHSCSICGKALSSASSLDRHMLVHSGERPYKCSVCGQTFTTNGNMH</sequence>
<evidence type="ECO:0000256" key="2">
    <source>
        <dbReference type="SAM" id="MobiDB-lite"/>
    </source>
</evidence>
<dbReference type="FunFam" id="3.30.160.60:FF:001788">
    <property type="entry name" value="ras-responsive element-binding protein 1"/>
    <property type="match status" value="1"/>
</dbReference>
<evidence type="ECO:0000313" key="5">
    <source>
        <dbReference type="Proteomes" id="UP000727407"/>
    </source>
</evidence>
<dbReference type="InterPro" id="IPR013087">
    <property type="entry name" value="Znf_C2H2_type"/>
</dbReference>
<evidence type="ECO:0000256" key="1">
    <source>
        <dbReference type="PROSITE-ProRule" id="PRU00042"/>
    </source>
</evidence>
<name>A0A8J4TPA6_CLAMG</name>
<dbReference type="Pfam" id="PF00096">
    <property type="entry name" value="zf-C2H2"/>
    <property type="match status" value="2"/>
</dbReference>
<dbReference type="InterPro" id="IPR036236">
    <property type="entry name" value="Znf_C2H2_sf"/>
</dbReference>
<dbReference type="SMART" id="SM00355">
    <property type="entry name" value="ZnF_C2H2"/>
    <property type="match status" value="3"/>
</dbReference>
<keyword evidence="1" id="KW-0863">Zinc-finger</keyword>
<reference evidence="4" key="1">
    <citation type="submission" date="2020-07" db="EMBL/GenBank/DDBJ databases">
        <title>Clarias magur genome sequencing, assembly and annotation.</title>
        <authorList>
            <person name="Kushwaha B."/>
            <person name="Kumar R."/>
            <person name="Das P."/>
            <person name="Joshi C.G."/>
            <person name="Kumar D."/>
            <person name="Nagpure N.S."/>
            <person name="Pandey M."/>
            <person name="Agarwal S."/>
            <person name="Srivastava S."/>
            <person name="Singh M."/>
            <person name="Sahoo L."/>
            <person name="Jayasankar P."/>
            <person name="Meher P.K."/>
            <person name="Koringa P.G."/>
            <person name="Iquebal M.A."/>
            <person name="Das S.P."/>
            <person name="Bit A."/>
            <person name="Patnaik S."/>
            <person name="Patel N."/>
            <person name="Shah T.M."/>
            <person name="Hinsu A."/>
            <person name="Jena J.K."/>
        </authorList>
    </citation>
    <scope>NUCLEOTIDE SEQUENCE</scope>
    <source>
        <strain evidence="4">CIFAMagur01</strain>
        <tissue evidence="4">Testis</tissue>
    </source>
</reference>
<feature type="non-terminal residue" evidence="4">
    <location>
        <position position="265"/>
    </location>
</feature>
<dbReference type="PROSITE" id="PS50157">
    <property type="entry name" value="ZINC_FINGER_C2H2_2"/>
    <property type="match status" value="2"/>
</dbReference>
<dbReference type="OrthoDB" id="3069995at2759"/>
<feature type="domain" description="C2H2-type" evidence="3">
    <location>
        <begin position="221"/>
        <end position="248"/>
    </location>
</feature>
<dbReference type="SUPFAM" id="SSF57667">
    <property type="entry name" value="beta-beta-alpha zinc fingers"/>
    <property type="match status" value="1"/>
</dbReference>
<dbReference type="GO" id="GO:0000978">
    <property type="term" value="F:RNA polymerase II cis-regulatory region sequence-specific DNA binding"/>
    <property type="evidence" value="ECO:0007669"/>
    <property type="project" value="TreeGrafter"/>
</dbReference>
<dbReference type="AlphaFoldDB" id="A0A8J4TPA6"/>
<dbReference type="Proteomes" id="UP000727407">
    <property type="component" value="Unassembled WGS sequence"/>
</dbReference>
<feature type="region of interest" description="Disordered" evidence="2">
    <location>
        <begin position="80"/>
        <end position="186"/>
    </location>
</feature>
<dbReference type="PROSITE" id="PS00028">
    <property type="entry name" value="ZINC_FINGER_C2H2_1"/>
    <property type="match status" value="2"/>
</dbReference>
<protein>
    <submittedName>
        <fullName evidence="4">Ras-responsive element-binding protein 1-like</fullName>
    </submittedName>
</protein>
<dbReference type="EMBL" id="QNUK01000184">
    <property type="protein sequence ID" value="KAF5898930.1"/>
    <property type="molecule type" value="Genomic_DNA"/>
</dbReference>
<proteinExistence type="predicted"/>
<keyword evidence="1" id="KW-0479">Metal-binding</keyword>
<gene>
    <name evidence="4" type="ORF">DAT39_011355</name>
</gene>
<comment type="caution">
    <text evidence="4">The sequence shown here is derived from an EMBL/GenBank/DDBJ whole genome shotgun (WGS) entry which is preliminary data.</text>
</comment>
<dbReference type="InterPro" id="IPR052795">
    <property type="entry name" value="RREB1"/>
</dbReference>
<dbReference type="GO" id="GO:0001228">
    <property type="term" value="F:DNA-binding transcription activator activity, RNA polymerase II-specific"/>
    <property type="evidence" value="ECO:0007669"/>
    <property type="project" value="TreeGrafter"/>
</dbReference>
<keyword evidence="5" id="KW-1185">Reference proteome</keyword>
<evidence type="ECO:0000313" key="4">
    <source>
        <dbReference type="EMBL" id="KAF5898930.1"/>
    </source>
</evidence>
<dbReference type="PANTHER" id="PTHR46451:SF1">
    <property type="entry name" value="RAS-RESPONSIVE ELEMENT-BINDING PROTEIN 1"/>
    <property type="match status" value="1"/>
</dbReference>
<feature type="domain" description="C2H2-type" evidence="3">
    <location>
        <begin position="190"/>
        <end position="217"/>
    </location>
</feature>
<feature type="compositionally biased region" description="Polar residues" evidence="2">
    <location>
        <begin position="139"/>
        <end position="152"/>
    </location>
</feature>
<dbReference type="FunFam" id="3.30.160.60:FF:000682">
    <property type="entry name" value="ras-responsive element-binding protein 1 isoform X1"/>
    <property type="match status" value="1"/>
</dbReference>
<accession>A0A8J4TPA6</accession>
<organism evidence="4 5">
    <name type="scientific">Clarias magur</name>
    <name type="common">Asian catfish</name>
    <name type="synonym">Macropteronotus magur</name>
    <dbReference type="NCBI Taxonomy" id="1594786"/>
    <lineage>
        <taxon>Eukaryota</taxon>
        <taxon>Metazoa</taxon>
        <taxon>Chordata</taxon>
        <taxon>Craniata</taxon>
        <taxon>Vertebrata</taxon>
        <taxon>Euteleostomi</taxon>
        <taxon>Actinopterygii</taxon>
        <taxon>Neopterygii</taxon>
        <taxon>Teleostei</taxon>
        <taxon>Ostariophysi</taxon>
        <taxon>Siluriformes</taxon>
        <taxon>Clariidae</taxon>
        <taxon>Clarias</taxon>
    </lineage>
</organism>
<evidence type="ECO:0000259" key="3">
    <source>
        <dbReference type="PROSITE" id="PS50157"/>
    </source>
</evidence>
<keyword evidence="1" id="KW-0862">Zinc</keyword>
<dbReference type="GO" id="GO:0008270">
    <property type="term" value="F:zinc ion binding"/>
    <property type="evidence" value="ECO:0007669"/>
    <property type="project" value="UniProtKB-KW"/>
</dbReference>
<feature type="compositionally biased region" description="Low complexity" evidence="2">
    <location>
        <begin position="158"/>
        <end position="173"/>
    </location>
</feature>
<dbReference type="PANTHER" id="PTHR46451">
    <property type="entry name" value="RAS-RESPONSIVE ELEMENT-BINDING PROTEIN 1"/>
    <property type="match status" value="1"/>
</dbReference>